<dbReference type="Proteomes" id="UP000563094">
    <property type="component" value="Unassembled WGS sequence"/>
</dbReference>
<organism evidence="3 4">
    <name type="scientific">Rufibacter quisquiliarum</name>
    <dbReference type="NCBI Taxonomy" id="1549639"/>
    <lineage>
        <taxon>Bacteria</taxon>
        <taxon>Pseudomonadati</taxon>
        <taxon>Bacteroidota</taxon>
        <taxon>Cytophagia</taxon>
        <taxon>Cytophagales</taxon>
        <taxon>Hymenobacteraceae</taxon>
        <taxon>Rufibacter</taxon>
    </lineage>
</organism>
<dbReference type="InterPro" id="IPR013108">
    <property type="entry name" value="Amidohydro_3"/>
</dbReference>
<dbReference type="AlphaFoldDB" id="A0A839GVV1"/>
<keyword evidence="1" id="KW-0732">Signal</keyword>
<feature type="domain" description="Amidohydrolase 3" evidence="2">
    <location>
        <begin position="423"/>
        <end position="476"/>
    </location>
</feature>
<dbReference type="SUPFAM" id="SSF51556">
    <property type="entry name" value="Metallo-dependent hydrolases"/>
    <property type="match status" value="1"/>
</dbReference>
<dbReference type="InterPro" id="IPR032466">
    <property type="entry name" value="Metal_Hydrolase"/>
</dbReference>
<keyword evidence="4" id="KW-1185">Reference proteome</keyword>
<name>A0A839GVV1_9BACT</name>
<proteinExistence type="predicted"/>
<evidence type="ECO:0000313" key="3">
    <source>
        <dbReference type="EMBL" id="MBA9077881.1"/>
    </source>
</evidence>
<dbReference type="InterPro" id="IPR050378">
    <property type="entry name" value="Metallo-dep_Hydrolases_sf"/>
</dbReference>
<feature type="domain" description="Amidohydrolase 3" evidence="2">
    <location>
        <begin position="81"/>
        <end position="288"/>
    </location>
</feature>
<feature type="signal peptide" evidence="1">
    <location>
        <begin position="1"/>
        <end position="16"/>
    </location>
</feature>
<dbReference type="Pfam" id="PF07969">
    <property type="entry name" value="Amidohydro_3"/>
    <property type="match status" value="2"/>
</dbReference>
<dbReference type="PROSITE" id="PS51257">
    <property type="entry name" value="PROKAR_LIPOPROTEIN"/>
    <property type="match status" value="1"/>
</dbReference>
<protein>
    <submittedName>
        <fullName evidence="3">N-acyl-D-aspartate/D-glutamate deacylase</fullName>
    </submittedName>
</protein>
<evidence type="ECO:0000256" key="1">
    <source>
        <dbReference type="SAM" id="SignalP"/>
    </source>
</evidence>
<dbReference type="Gene3D" id="3.20.20.140">
    <property type="entry name" value="Metal-dependent hydrolases"/>
    <property type="match status" value="2"/>
</dbReference>
<dbReference type="SUPFAM" id="SSF51338">
    <property type="entry name" value="Composite domain of metallo-dependent hydrolases"/>
    <property type="match status" value="1"/>
</dbReference>
<reference evidence="3 4" key="1">
    <citation type="submission" date="2020-08" db="EMBL/GenBank/DDBJ databases">
        <title>Genomic Encyclopedia of Type Strains, Phase IV (KMG-IV): sequencing the most valuable type-strain genomes for metagenomic binning, comparative biology and taxonomic classification.</title>
        <authorList>
            <person name="Goeker M."/>
        </authorList>
    </citation>
    <scope>NUCLEOTIDE SEQUENCE [LARGE SCALE GENOMIC DNA]</scope>
    <source>
        <strain evidence="3 4">DSM 29854</strain>
    </source>
</reference>
<dbReference type="InterPro" id="IPR011059">
    <property type="entry name" value="Metal-dep_hydrolase_composite"/>
</dbReference>
<evidence type="ECO:0000259" key="2">
    <source>
        <dbReference type="Pfam" id="PF07969"/>
    </source>
</evidence>
<dbReference type="Gene3D" id="2.30.40.10">
    <property type="entry name" value="Urease, subunit C, domain 1"/>
    <property type="match status" value="1"/>
</dbReference>
<dbReference type="GO" id="GO:0016810">
    <property type="term" value="F:hydrolase activity, acting on carbon-nitrogen (but not peptide) bonds"/>
    <property type="evidence" value="ECO:0007669"/>
    <property type="project" value="InterPro"/>
</dbReference>
<dbReference type="PANTHER" id="PTHR11647">
    <property type="entry name" value="HYDRANTOINASE/DIHYDROPYRIMIDINASE FAMILY MEMBER"/>
    <property type="match status" value="1"/>
</dbReference>
<accession>A0A839GVV1</accession>
<dbReference type="EMBL" id="JACJIQ010000009">
    <property type="protein sequence ID" value="MBA9077881.1"/>
    <property type="molecule type" value="Genomic_DNA"/>
</dbReference>
<sequence length="516" mass="56220">MIRNSLFSFLCLLVLAGCTPKVSPFQKFLQANSSKSFDVLIDNGQVVDGTGKAGYTADILVRGDSIAFIGEVDENLVQVAKTIDAKGKVVTPGFIDTHAHGNPTGKRGFMNFLAMGATTITLGNDGDSPSQDLESWLQRVGATGSEVNMATFVGHGSIRMASGIKYDSLPTQAQLEKMGQLLREQLDLGAIGLSTGLEYLPGLYAPAYEMEYLAKVVGEKGKFITSHVRNEDDNAVEASLEELLMQGQHCPVHVSHIKVVYGQGKERAEQILQQLERARQQGIRVTADVYPYTASFTGISILFPEWALPPHDFGQVVAARRKELATYLRNRVLKRNGPEATLLGSGPFAGKTLAQLAQEKQKPFEDVLIEDIKPGGASAAYFVMDQELQARFITDPSTMICSDGGPDMRHPRGYGSFPLIIEEYVVKQKLLTLPQAIRKMTSLPAQTMGLTDRGEIAIGKKADILVFAPEKVKATATYENPFQLAEGFDTILVNGKVSKMQGQFLGVKNGEMVQRN</sequence>
<evidence type="ECO:0000313" key="4">
    <source>
        <dbReference type="Proteomes" id="UP000563094"/>
    </source>
</evidence>
<gene>
    <name evidence="3" type="ORF">FHS90_002600</name>
</gene>
<feature type="chain" id="PRO_5033046363" evidence="1">
    <location>
        <begin position="17"/>
        <end position="516"/>
    </location>
</feature>
<comment type="caution">
    <text evidence="3">The sequence shown here is derived from an EMBL/GenBank/DDBJ whole genome shotgun (WGS) entry which is preliminary data.</text>
</comment>
<dbReference type="RefSeq" id="WP_182513277.1">
    <property type="nucleotide sequence ID" value="NZ_JACJIQ010000009.1"/>
</dbReference>
<dbReference type="PANTHER" id="PTHR11647:SF1">
    <property type="entry name" value="COLLAPSIN RESPONSE MEDIATOR PROTEIN"/>
    <property type="match status" value="1"/>
</dbReference>